<name>A0ABS3KQU8_9PROT</name>
<dbReference type="InterPro" id="IPR016181">
    <property type="entry name" value="Acyl_CoA_acyltransferase"/>
</dbReference>
<dbReference type="PROSITE" id="PS51186">
    <property type="entry name" value="GNAT"/>
    <property type="match status" value="1"/>
</dbReference>
<dbReference type="InterPro" id="IPR000182">
    <property type="entry name" value="GNAT_dom"/>
</dbReference>
<proteinExistence type="predicted"/>
<dbReference type="SUPFAM" id="SSF55729">
    <property type="entry name" value="Acyl-CoA N-acyltransferases (Nat)"/>
    <property type="match status" value="1"/>
</dbReference>
<comment type="caution">
    <text evidence="2">The sequence shown here is derived from an EMBL/GenBank/DDBJ whole genome shotgun (WGS) entry which is preliminary data.</text>
</comment>
<protein>
    <submittedName>
        <fullName evidence="2">GNAT family N-acetyltransferase</fullName>
    </submittedName>
</protein>
<dbReference type="Proteomes" id="UP001518989">
    <property type="component" value="Unassembled WGS sequence"/>
</dbReference>
<dbReference type="EMBL" id="JACTNG010000006">
    <property type="protein sequence ID" value="MBO1079846.1"/>
    <property type="molecule type" value="Genomic_DNA"/>
</dbReference>
<gene>
    <name evidence="2" type="ORF">IAI61_12470</name>
</gene>
<dbReference type="Pfam" id="PF00583">
    <property type="entry name" value="Acetyltransf_1"/>
    <property type="match status" value="1"/>
</dbReference>
<dbReference type="Gene3D" id="3.40.630.30">
    <property type="match status" value="1"/>
</dbReference>
<evidence type="ECO:0000313" key="3">
    <source>
        <dbReference type="Proteomes" id="UP001518989"/>
    </source>
</evidence>
<accession>A0ABS3KQU8</accession>
<reference evidence="2 3" key="1">
    <citation type="submission" date="2020-09" db="EMBL/GenBank/DDBJ databases">
        <title>Roseomonas.</title>
        <authorList>
            <person name="Zhu W."/>
        </authorList>
    </citation>
    <scope>NUCLEOTIDE SEQUENCE [LARGE SCALE GENOMIC DNA]</scope>
    <source>
        <strain evidence="2 3">573</strain>
    </source>
</reference>
<evidence type="ECO:0000259" key="1">
    <source>
        <dbReference type="PROSITE" id="PS51186"/>
    </source>
</evidence>
<keyword evidence="3" id="KW-1185">Reference proteome</keyword>
<evidence type="ECO:0000313" key="2">
    <source>
        <dbReference type="EMBL" id="MBO1079846.1"/>
    </source>
</evidence>
<dbReference type="RefSeq" id="WP_207417607.1">
    <property type="nucleotide sequence ID" value="NZ_CP061177.1"/>
</dbReference>
<organism evidence="2 3">
    <name type="scientific">Roseomonas haemaphysalidis</name>
    <dbReference type="NCBI Taxonomy" id="2768162"/>
    <lineage>
        <taxon>Bacteria</taxon>
        <taxon>Pseudomonadati</taxon>
        <taxon>Pseudomonadota</taxon>
        <taxon>Alphaproteobacteria</taxon>
        <taxon>Acetobacterales</taxon>
        <taxon>Roseomonadaceae</taxon>
        <taxon>Roseomonas</taxon>
    </lineage>
</organism>
<feature type="domain" description="N-acetyltransferase" evidence="1">
    <location>
        <begin position="1"/>
        <end position="138"/>
    </location>
</feature>
<sequence length="138" mass="15284">MSEFERAEDDAAADAAILRHLLAFNERFAGPANSRSLQLLLRDSAGVVEGGLSGRTRYGWLFVENFFIPEHRRGTGLGTRLLAAAEAEAAARGCIGAYLDTNSFQAPGFYEKQGYSRFGALEDYPAPGMAKYYYRKRF</sequence>